<evidence type="ECO:0000256" key="7">
    <source>
        <dbReference type="ARBA" id="ARBA00023136"/>
    </source>
</evidence>
<feature type="transmembrane region" description="Helical" evidence="8">
    <location>
        <begin position="408"/>
        <end position="434"/>
    </location>
</feature>
<keyword evidence="6 8" id="KW-0072">Autophagy</keyword>
<evidence type="ECO:0000313" key="11">
    <source>
        <dbReference type="Proteomes" id="UP000249723"/>
    </source>
</evidence>
<evidence type="ECO:0000256" key="6">
    <source>
        <dbReference type="ARBA" id="ARBA00023006"/>
    </source>
</evidence>
<gene>
    <name evidence="10" type="ORF">BZ3500_MVSOF-1268-A1-R1_CHR2-1G04380</name>
</gene>
<accession>A0A2X0MHH7</accession>
<comment type="function">
    <text evidence="8">Vacuolar effluxer which mediate the efflux of amino acids resulting from autophagic degradation. The release of autophagic amino acids allows the maintenance of protein synthesis and viability during nitrogen starvation.</text>
</comment>
<dbReference type="SUPFAM" id="SSF103473">
    <property type="entry name" value="MFS general substrate transporter"/>
    <property type="match status" value="1"/>
</dbReference>
<evidence type="ECO:0000256" key="3">
    <source>
        <dbReference type="ARBA" id="ARBA00022448"/>
    </source>
</evidence>
<evidence type="ECO:0000256" key="9">
    <source>
        <dbReference type="SAM" id="MobiDB-lite"/>
    </source>
</evidence>
<comment type="subcellular location">
    <subcellularLocation>
        <location evidence="1 8">Vacuole membrane</location>
        <topology evidence="1 8">Multi-pass membrane protein</topology>
    </subcellularLocation>
</comment>
<keyword evidence="8" id="KW-0926">Vacuole</keyword>
<keyword evidence="11" id="KW-1185">Reference proteome</keyword>
<feature type="transmembrane region" description="Helical" evidence="8">
    <location>
        <begin position="318"/>
        <end position="337"/>
    </location>
</feature>
<feature type="region of interest" description="Disordered" evidence="9">
    <location>
        <begin position="261"/>
        <end position="282"/>
    </location>
</feature>
<keyword evidence="3 8" id="KW-0813">Transport</keyword>
<dbReference type="GO" id="GO:0032974">
    <property type="term" value="P:amino acid transmembrane export from vacuole"/>
    <property type="evidence" value="ECO:0007669"/>
    <property type="project" value="TreeGrafter"/>
</dbReference>
<reference evidence="11" key="1">
    <citation type="submission" date="2016-10" db="EMBL/GenBank/DDBJ databases">
        <authorList>
            <person name="Jeantristanb JTB J.-T."/>
            <person name="Ricardo R."/>
        </authorList>
    </citation>
    <scope>NUCLEOTIDE SEQUENCE [LARGE SCALE GENOMIC DNA]</scope>
</reference>
<feature type="region of interest" description="Disordered" evidence="9">
    <location>
        <begin position="30"/>
        <end position="68"/>
    </location>
</feature>
<evidence type="ECO:0000256" key="8">
    <source>
        <dbReference type="RuleBase" id="RU363073"/>
    </source>
</evidence>
<dbReference type="InterPro" id="IPR050495">
    <property type="entry name" value="ATG22/LtaA_families"/>
</dbReference>
<evidence type="ECO:0000256" key="2">
    <source>
        <dbReference type="ARBA" id="ARBA00006978"/>
    </source>
</evidence>
<proteinExistence type="inferred from homology"/>
<feature type="transmembrane region" description="Helical" evidence="8">
    <location>
        <begin position="440"/>
        <end position="463"/>
    </location>
</feature>
<dbReference type="EMBL" id="FMWP01000012">
    <property type="protein sequence ID" value="SCZ88392.1"/>
    <property type="molecule type" value="Genomic_DNA"/>
</dbReference>
<dbReference type="PANTHER" id="PTHR23519">
    <property type="entry name" value="AUTOPHAGY-RELATED PROTEIN 22"/>
    <property type="match status" value="1"/>
</dbReference>
<feature type="transmembrane region" description="Helical" evidence="8">
    <location>
        <begin position="210"/>
        <end position="232"/>
    </location>
</feature>
<keyword evidence="8" id="KW-0029">Amino-acid transport</keyword>
<feature type="transmembrane region" description="Helical" evidence="8">
    <location>
        <begin position="343"/>
        <end position="367"/>
    </location>
</feature>
<evidence type="ECO:0000256" key="4">
    <source>
        <dbReference type="ARBA" id="ARBA00022692"/>
    </source>
</evidence>
<dbReference type="GO" id="GO:0005774">
    <property type="term" value="C:vacuolar membrane"/>
    <property type="evidence" value="ECO:0007669"/>
    <property type="project" value="UniProtKB-SubCell"/>
</dbReference>
<sequence>MTSSKVSPHLTPIQRADIVGVPELPPADGDEAWSLLDGSVTTPHPHAELGEPRSTSDGTANGVYGHKKNSSHRRRLLKGFYAYSIASEVYVTVAGSLFLPVILETYARENGRLGPSYLLPCPPSSEVPSDGGGTTDSTRCAVRLLGHYLDTASFSLYTYSASVAVQALTVISMGNWADEPRARHRLLVAFATIGTICTMGFLVVPVQSSVWLLCILLAIGANVAFGAGSVCLNSYLPDLGRSSSHVLELHDTLDSARRHLASLRPPSTPGGPRSANRSSSKVPGEVLLSASQAFVRARDEYIQAKALATAAISSKGIAVGYTSGILALVLALVPIGIGGGSSWGMRMAIAGAGAVWGGGTIPAAIWLRPPKDYTLSEHPPPNIPIRTRVAEGWRALDRMLREWRRLPATFTFLAACFFLSDAGSTITSTAMLFAKTTLGLPTAALIAIAVISPAAGIVGAITVPKVQRRWGWSNLRTLMALAMGMCVIPLWGIVALRASWQIYPLAFVFGGGSVKMQGSTLESLYGSLQAFIRTCFSEIIPPSRSAQFFGLLSITDKSSSFLGPMLVAIITNATGQIRYGFVLILVMLVGSLPVLRAVDMESGRGDAEGFEREELEGVGEGVGEWD</sequence>
<protein>
    <recommendedName>
        <fullName evidence="8">Autophagy-related protein</fullName>
    </recommendedName>
</protein>
<keyword evidence="4 8" id="KW-0812">Transmembrane</keyword>
<dbReference type="InterPro" id="IPR036259">
    <property type="entry name" value="MFS_trans_sf"/>
</dbReference>
<feature type="transmembrane region" description="Helical" evidence="8">
    <location>
        <begin position="186"/>
        <end position="204"/>
    </location>
</feature>
<dbReference type="AlphaFoldDB" id="A0A2X0MHH7"/>
<dbReference type="Pfam" id="PF11700">
    <property type="entry name" value="ATG22"/>
    <property type="match status" value="1"/>
</dbReference>
<dbReference type="STRING" id="289078.A0A2X0MHH7"/>
<feature type="transmembrane region" description="Helical" evidence="8">
    <location>
        <begin position="577"/>
        <end position="595"/>
    </location>
</feature>
<feature type="transmembrane region" description="Helical" evidence="8">
    <location>
        <begin position="154"/>
        <end position="174"/>
    </location>
</feature>
<comment type="similarity">
    <text evidence="2 8">Belongs to the ATG22 family.</text>
</comment>
<dbReference type="InterPro" id="IPR024671">
    <property type="entry name" value="Atg22-like"/>
</dbReference>
<feature type="transmembrane region" description="Helical" evidence="8">
    <location>
        <begin position="475"/>
        <end position="496"/>
    </location>
</feature>
<keyword evidence="7 8" id="KW-0472">Membrane</keyword>
<evidence type="ECO:0000256" key="1">
    <source>
        <dbReference type="ARBA" id="ARBA00004128"/>
    </source>
</evidence>
<dbReference type="PANTHER" id="PTHR23519:SF1">
    <property type="entry name" value="AUTOPHAGY-RELATED PROTEIN 22"/>
    <property type="match status" value="1"/>
</dbReference>
<dbReference type="OrthoDB" id="192733at2759"/>
<organism evidence="10 11">
    <name type="scientific">Microbotryum saponariae</name>
    <dbReference type="NCBI Taxonomy" id="289078"/>
    <lineage>
        <taxon>Eukaryota</taxon>
        <taxon>Fungi</taxon>
        <taxon>Dikarya</taxon>
        <taxon>Basidiomycota</taxon>
        <taxon>Pucciniomycotina</taxon>
        <taxon>Microbotryomycetes</taxon>
        <taxon>Microbotryales</taxon>
        <taxon>Microbotryaceae</taxon>
        <taxon>Microbotryum</taxon>
    </lineage>
</organism>
<name>A0A2X0MHH7_9BASI</name>
<feature type="transmembrane region" description="Helical" evidence="8">
    <location>
        <begin position="80"/>
        <end position="103"/>
    </location>
</feature>
<dbReference type="Proteomes" id="UP000249723">
    <property type="component" value="Unassembled WGS sequence"/>
</dbReference>
<keyword evidence="5 8" id="KW-1133">Transmembrane helix</keyword>
<dbReference type="Gene3D" id="1.20.1250.20">
    <property type="entry name" value="MFS general substrate transporter like domains"/>
    <property type="match status" value="2"/>
</dbReference>
<evidence type="ECO:0000256" key="5">
    <source>
        <dbReference type="ARBA" id="ARBA00022989"/>
    </source>
</evidence>
<dbReference type="GO" id="GO:0006914">
    <property type="term" value="P:autophagy"/>
    <property type="evidence" value="ECO:0007669"/>
    <property type="project" value="UniProtKB-KW"/>
</dbReference>
<evidence type="ECO:0000313" key="10">
    <source>
        <dbReference type="EMBL" id="SCZ88392.1"/>
    </source>
</evidence>